<evidence type="ECO:0000313" key="5">
    <source>
        <dbReference type="Proteomes" id="UP001055804"/>
    </source>
</evidence>
<dbReference type="Pfam" id="PF00107">
    <property type="entry name" value="ADH_zinc_N"/>
    <property type="match status" value="1"/>
</dbReference>
<dbReference type="EMBL" id="JAMZFT010000004">
    <property type="protein sequence ID" value="MCP1337690.1"/>
    <property type="molecule type" value="Genomic_DNA"/>
</dbReference>
<organism evidence="4 5">
    <name type="scientific">Futiania mangrovi</name>
    <dbReference type="NCBI Taxonomy" id="2959716"/>
    <lineage>
        <taxon>Bacteria</taxon>
        <taxon>Pseudomonadati</taxon>
        <taxon>Pseudomonadota</taxon>
        <taxon>Alphaproteobacteria</taxon>
        <taxon>Futianiales</taxon>
        <taxon>Futianiaceae</taxon>
        <taxon>Futiania</taxon>
    </lineage>
</organism>
<dbReference type="SMART" id="SM00829">
    <property type="entry name" value="PKS_ER"/>
    <property type="match status" value="1"/>
</dbReference>
<dbReference type="AlphaFoldDB" id="A0A9J6PNN7"/>
<feature type="domain" description="Enoyl reductase (ER)" evidence="3">
    <location>
        <begin position="11"/>
        <end position="324"/>
    </location>
</feature>
<gene>
    <name evidence="4" type="ORF">NJQ99_14810</name>
</gene>
<dbReference type="InterPro" id="IPR011032">
    <property type="entry name" value="GroES-like_sf"/>
</dbReference>
<dbReference type="Gene3D" id="3.90.180.10">
    <property type="entry name" value="Medium-chain alcohol dehydrogenases, catalytic domain"/>
    <property type="match status" value="1"/>
</dbReference>
<dbReference type="Proteomes" id="UP001055804">
    <property type="component" value="Unassembled WGS sequence"/>
</dbReference>
<dbReference type="InterPro" id="IPR013149">
    <property type="entry name" value="ADH-like_C"/>
</dbReference>
<dbReference type="GO" id="GO:0070402">
    <property type="term" value="F:NADPH binding"/>
    <property type="evidence" value="ECO:0007669"/>
    <property type="project" value="TreeGrafter"/>
</dbReference>
<dbReference type="PANTHER" id="PTHR48106">
    <property type="entry name" value="QUINONE OXIDOREDUCTASE PIG3-RELATED"/>
    <property type="match status" value="1"/>
</dbReference>
<evidence type="ECO:0000259" key="3">
    <source>
        <dbReference type="SMART" id="SM00829"/>
    </source>
</evidence>
<comment type="caution">
    <text evidence="4">The sequence shown here is derived from an EMBL/GenBank/DDBJ whole genome shotgun (WGS) entry which is preliminary data.</text>
</comment>
<dbReference type="SUPFAM" id="SSF50129">
    <property type="entry name" value="GroES-like"/>
    <property type="match status" value="1"/>
</dbReference>
<dbReference type="InterPro" id="IPR020843">
    <property type="entry name" value="ER"/>
</dbReference>
<keyword evidence="1" id="KW-0521">NADP</keyword>
<dbReference type="InterPro" id="IPR036291">
    <property type="entry name" value="NAD(P)-bd_dom_sf"/>
</dbReference>
<proteinExistence type="predicted"/>
<dbReference type="PANTHER" id="PTHR48106:SF8">
    <property type="entry name" value="OS02G0805600 PROTEIN"/>
    <property type="match status" value="1"/>
</dbReference>
<keyword evidence="2" id="KW-0560">Oxidoreductase</keyword>
<evidence type="ECO:0000256" key="2">
    <source>
        <dbReference type="ARBA" id="ARBA00023002"/>
    </source>
</evidence>
<dbReference type="SUPFAM" id="SSF51735">
    <property type="entry name" value="NAD(P)-binding Rossmann-fold domains"/>
    <property type="match status" value="1"/>
</dbReference>
<sequence length="326" mass="33880">MRAALIVETNGTKALSVQDIPDPAPSAGQLLVRVKAAGLNRADLALNANHRQVGAGQSYPIAGLEFAGEVVAAGDGVERWTPGDRVMGMTAGAYAGYCVIDQRHAMPVPAGVDWRTAATLPVALQTMYDAIVTNGGLRSGESVLVQGAASGVGIVGMQIAKLMGASVVIGASRSDEKLAALKAHGMDEGVNTTDPNWPERVRTLTGGKGVDLVIDMVSGETVNGSMLAAAILGRIVNVGRLGGMSGPFEFDLHALKRLSYIGVTFRTRSDVEIAAIVAATAEALQHHVEAGRIALPVVAAFPLEDITSAYDLMRTNTHLGKIVIEP</sequence>
<protein>
    <submittedName>
        <fullName evidence="4">Zinc-binding dehydrogenase</fullName>
    </submittedName>
</protein>
<evidence type="ECO:0000313" key="4">
    <source>
        <dbReference type="EMBL" id="MCP1337690.1"/>
    </source>
</evidence>
<dbReference type="InterPro" id="IPR013154">
    <property type="entry name" value="ADH-like_N"/>
</dbReference>
<dbReference type="Gene3D" id="3.40.50.720">
    <property type="entry name" value="NAD(P)-binding Rossmann-like Domain"/>
    <property type="match status" value="1"/>
</dbReference>
<dbReference type="RefSeq" id="WP_269333659.1">
    <property type="nucleotide sequence ID" value="NZ_JAMZFT010000004.1"/>
</dbReference>
<dbReference type="Pfam" id="PF08240">
    <property type="entry name" value="ADH_N"/>
    <property type="match status" value="1"/>
</dbReference>
<keyword evidence="5" id="KW-1185">Reference proteome</keyword>
<reference evidence="4" key="1">
    <citation type="submission" date="2022-06" db="EMBL/GenBank/DDBJ databases">
        <title>Isolation and Genomics of Futiania mangrovii gen. nov., sp. nov., a Rare and Metabolically-versatile member in the Class Alphaproteobacteria.</title>
        <authorList>
            <person name="Liu L."/>
            <person name="Huang W.-C."/>
            <person name="Pan J."/>
            <person name="Li J."/>
            <person name="Huang Y."/>
            <person name="Du H."/>
            <person name="Liu Y."/>
            <person name="Li M."/>
        </authorList>
    </citation>
    <scope>NUCLEOTIDE SEQUENCE</scope>
    <source>
        <strain evidence="4">FT118</strain>
    </source>
</reference>
<accession>A0A9J6PNN7</accession>
<name>A0A9J6PNN7_9PROT</name>
<evidence type="ECO:0000256" key="1">
    <source>
        <dbReference type="ARBA" id="ARBA00022857"/>
    </source>
</evidence>
<dbReference type="GO" id="GO:0016651">
    <property type="term" value="F:oxidoreductase activity, acting on NAD(P)H"/>
    <property type="evidence" value="ECO:0007669"/>
    <property type="project" value="TreeGrafter"/>
</dbReference>